<dbReference type="AlphaFoldDB" id="A0AAD8NNE0"/>
<evidence type="ECO:0000313" key="1">
    <source>
        <dbReference type="EMBL" id="KAK1414856.1"/>
    </source>
</evidence>
<reference evidence="1" key="1">
    <citation type="journal article" date="2023" name="bioRxiv">
        <title>Improved chromosome-level genome assembly for marigold (Tagetes erecta).</title>
        <authorList>
            <person name="Jiang F."/>
            <person name="Yuan L."/>
            <person name="Wang S."/>
            <person name="Wang H."/>
            <person name="Xu D."/>
            <person name="Wang A."/>
            <person name="Fan W."/>
        </authorList>
    </citation>
    <scope>NUCLEOTIDE SEQUENCE</scope>
    <source>
        <strain evidence="1">WSJ</strain>
        <tissue evidence="1">Leaf</tissue>
    </source>
</reference>
<organism evidence="1 2">
    <name type="scientific">Tagetes erecta</name>
    <name type="common">African marigold</name>
    <dbReference type="NCBI Taxonomy" id="13708"/>
    <lineage>
        <taxon>Eukaryota</taxon>
        <taxon>Viridiplantae</taxon>
        <taxon>Streptophyta</taxon>
        <taxon>Embryophyta</taxon>
        <taxon>Tracheophyta</taxon>
        <taxon>Spermatophyta</taxon>
        <taxon>Magnoliopsida</taxon>
        <taxon>eudicotyledons</taxon>
        <taxon>Gunneridae</taxon>
        <taxon>Pentapetalae</taxon>
        <taxon>asterids</taxon>
        <taxon>campanulids</taxon>
        <taxon>Asterales</taxon>
        <taxon>Asteraceae</taxon>
        <taxon>Asteroideae</taxon>
        <taxon>Heliantheae alliance</taxon>
        <taxon>Tageteae</taxon>
        <taxon>Tagetes</taxon>
    </lineage>
</organism>
<dbReference type="Proteomes" id="UP001229421">
    <property type="component" value="Unassembled WGS sequence"/>
</dbReference>
<gene>
    <name evidence="1" type="ORF">QVD17_30617</name>
</gene>
<evidence type="ECO:0000313" key="2">
    <source>
        <dbReference type="Proteomes" id="UP001229421"/>
    </source>
</evidence>
<accession>A0AAD8NNE0</accession>
<keyword evidence="2" id="KW-1185">Reference proteome</keyword>
<name>A0AAD8NNE0_TARER</name>
<comment type="caution">
    <text evidence="1">The sequence shown here is derived from an EMBL/GenBank/DDBJ whole genome shotgun (WGS) entry which is preliminary data.</text>
</comment>
<sequence length="122" mass="13075">MPATSSSTHILQLQPLPATNLGEIGSKRKRLNMLSKRKRFNIKRIHSYGNIGGCFCVSIFHPRCLKHSITADACDFEIECVCVYETAECGGFVALGGVGGVKLDHKTAAHTTVVAAAVSSDL</sequence>
<protein>
    <submittedName>
        <fullName evidence="1">Uncharacterized protein</fullName>
    </submittedName>
</protein>
<dbReference type="EMBL" id="JAUHHV010000008">
    <property type="protein sequence ID" value="KAK1414856.1"/>
    <property type="molecule type" value="Genomic_DNA"/>
</dbReference>
<proteinExistence type="predicted"/>